<feature type="transmembrane region" description="Helical" evidence="1">
    <location>
        <begin position="97"/>
        <end position="116"/>
    </location>
</feature>
<feature type="transmembrane region" description="Helical" evidence="1">
    <location>
        <begin position="123"/>
        <end position="140"/>
    </location>
</feature>
<keyword evidence="1" id="KW-0812">Transmembrane</keyword>
<proteinExistence type="predicted"/>
<reference evidence="2 3" key="1">
    <citation type="submission" date="2018-06" db="EMBL/GenBank/DDBJ databases">
        <title>WGS assembly of Brassica rapa FPsc.</title>
        <authorList>
            <person name="Bowman J."/>
            <person name="Kohchi T."/>
            <person name="Yamato K."/>
            <person name="Jenkins J."/>
            <person name="Shu S."/>
            <person name="Ishizaki K."/>
            <person name="Yamaoka S."/>
            <person name="Nishihama R."/>
            <person name="Nakamura Y."/>
            <person name="Berger F."/>
            <person name="Adam C."/>
            <person name="Aki S."/>
            <person name="Althoff F."/>
            <person name="Araki T."/>
            <person name="Arteaga-Vazquez M."/>
            <person name="Balasubrmanian S."/>
            <person name="Bauer D."/>
            <person name="Boehm C."/>
            <person name="Briginshaw L."/>
            <person name="Caballero-Perez J."/>
            <person name="Catarino B."/>
            <person name="Chen F."/>
            <person name="Chiyoda S."/>
            <person name="Chovatia M."/>
            <person name="Davies K."/>
            <person name="Delmans M."/>
            <person name="Demura T."/>
            <person name="Dierschke T."/>
            <person name="Dolan L."/>
            <person name="Dorantes-Acosta A."/>
            <person name="Eklund D."/>
            <person name="Florent S."/>
            <person name="Flores-Sandoval E."/>
            <person name="Fujiyama A."/>
            <person name="Fukuzawa H."/>
            <person name="Galik B."/>
            <person name="Grimanelli D."/>
            <person name="Grimwood J."/>
            <person name="Grossniklaus U."/>
            <person name="Hamada T."/>
            <person name="Haseloff J."/>
            <person name="Hetherington A."/>
            <person name="Higo A."/>
            <person name="Hirakawa Y."/>
            <person name="Hundley H."/>
            <person name="Ikeda Y."/>
            <person name="Inoue K."/>
            <person name="Inoue S."/>
            <person name="Ishida S."/>
            <person name="Jia Q."/>
            <person name="Kakita M."/>
            <person name="Kanazawa T."/>
            <person name="Kawai Y."/>
            <person name="Kawashima T."/>
            <person name="Kennedy M."/>
            <person name="Kinose K."/>
            <person name="Kinoshita T."/>
            <person name="Kohara Y."/>
            <person name="Koide E."/>
            <person name="Komatsu K."/>
            <person name="Kopischke S."/>
            <person name="Kubo M."/>
            <person name="Kyozuka J."/>
            <person name="Lagercrantz U."/>
            <person name="Lin S."/>
            <person name="Lindquist E."/>
            <person name="Lipzen A."/>
            <person name="Lu C."/>
            <person name="Luna E."/>
            <person name="Martienssen R."/>
            <person name="Minamino N."/>
            <person name="Mizutani M."/>
            <person name="Mizutani M."/>
            <person name="Mochizuki N."/>
            <person name="Monte I."/>
            <person name="Mosher R."/>
            <person name="Nagasaki H."/>
            <person name="Nakagami H."/>
            <person name="Naramoto S."/>
            <person name="Nishitani K."/>
            <person name="Ohtani M."/>
            <person name="Okamoto T."/>
            <person name="Okumura M."/>
            <person name="Phillips J."/>
            <person name="Pollak B."/>
            <person name="Reinders A."/>
            <person name="Roevekamp M."/>
            <person name="Sano R."/>
            <person name="Sawa S."/>
            <person name="Schmid M."/>
            <person name="Shirakawa M."/>
            <person name="Solano R."/>
            <person name="Spunde A."/>
            <person name="Suetsugu N."/>
            <person name="Sugano S."/>
            <person name="Sugiyama A."/>
            <person name="Sun R."/>
            <person name="Suzuki Y."/>
            <person name="Takenaka M."/>
            <person name="Takezawa D."/>
            <person name="Tomogane H."/>
            <person name="Tsuzuki M."/>
            <person name="Ueda T."/>
            <person name="Umeda M."/>
            <person name="Ward J."/>
            <person name="Watanabe Y."/>
            <person name="Yazaki K."/>
            <person name="Yokoyama R."/>
            <person name="Yoshitake Y."/>
            <person name="Yotsui I."/>
            <person name="Zachgo S."/>
            <person name="Schmutz J."/>
        </authorList>
    </citation>
    <scope>NUCLEOTIDE SEQUENCE [LARGE SCALE GENOMIC DNA]</scope>
    <source>
        <strain evidence="3">cv. B-3</strain>
    </source>
</reference>
<protein>
    <submittedName>
        <fullName evidence="2">Uncharacterized protein</fullName>
    </submittedName>
</protein>
<dbReference type="AlphaFoldDB" id="A0A397Y910"/>
<dbReference type="Proteomes" id="UP000264353">
    <property type="component" value="Chromosome A9"/>
</dbReference>
<evidence type="ECO:0000256" key="1">
    <source>
        <dbReference type="SAM" id="Phobius"/>
    </source>
</evidence>
<keyword evidence="1" id="KW-1133">Transmembrane helix</keyword>
<feature type="transmembrane region" description="Helical" evidence="1">
    <location>
        <begin position="66"/>
        <end position="91"/>
    </location>
</feature>
<organism evidence="2 3">
    <name type="scientific">Brassica campestris</name>
    <name type="common">Field mustard</name>
    <dbReference type="NCBI Taxonomy" id="3711"/>
    <lineage>
        <taxon>Eukaryota</taxon>
        <taxon>Viridiplantae</taxon>
        <taxon>Streptophyta</taxon>
        <taxon>Embryophyta</taxon>
        <taxon>Tracheophyta</taxon>
        <taxon>Spermatophyta</taxon>
        <taxon>Magnoliopsida</taxon>
        <taxon>eudicotyledons</taxon>
        <taxon>Gunneridae</taxon>
        <taxon>Pentapetalae</taxon>
        <taxon>rosids</taxon>
        <taxon>malvids</taxon>
        <taxon>Brassicales</taxon>
        <taxon>Brassicaceae</taxon>
        <taxon>Brassiceae</taxon>
        <taxon>Brassica</taxon>
    </lineage>
</organism>
<gene>
    <name evidence="2" type="ORF">BRARA_I04815</name>
</gene>
<feature type="transmembrane region" description="Helical" evidence="1">
    <location>
        <begin position="36"/>
        <end position="54"/>
    </location>
</feature>
<dbReference type="EMBL" id="CM010636">
    <property type="protein sequence ID" value="RID48294.1"/>
    <property type="molecule type" value="Genomic_DNA"/>
</dbReference>
<evidence type="ECO:0000313" key="3">
    <source>
        <dbReference type="Proteomes" id="UP000264353"/>
    </source>
</evidence>
<evidence type="ECO:0000313" key="2">
    <source>
        <dbReference type="EMBL" id="RID48294.1"/>
    </source>
</evidence>
<sequence length="172" mass="19835">MTGTTVADAMPTATVLQGHPSLFRTWWTNKNLQYDLVMSFILIILNVAAILYMAHHKIAFTANNFYFQLFIVWYFISGIASCLVWSAAIVLVEAYDMYIVGRIGHIFGFAILLHLLYCISPRLTLWFGIPCSLWFLAAFIEPLYTVHLPPVFEDFRNCWKFVNEEQVRVVTV</sequence>
<name>A0A397Y910_BRACM</name>
<keyword evidence="1" id="KW-0472">Membrane</keyword>
<accession>A0A397Y910</accession>